<name>A0ABN9QKW6_9DINO</name>
<dbReference type="InterPro" id="IPR011009">
    <property type="entry name" value="Kinase-like_dom_sf"/>
</dbReference>
<evidence type="ECO:0000256" key="2">
    <source>
        <dbReference type="ARBA" id="ARBA00022679"/>
    </source>
</evidence>
<proteinExistence type="predicted"/>
<feature type="compositionally biased region" description="Polar residues" evidence="6">
    <location>
        <begin position="98"/>
        <end position="107"/>
    </location>
</feature>
<organism evidence="8 9">
    <name type="scientific">Prorocentrum cordatum</name>
    <dbReference type="NCBI Taxonomy" id="2364126"/>
    <lineage>
        <taxon>Eukaryota</taxon>
        <taxon>Sar</taxon>
        <taxon>Alveolata</taxon>
        <taxon>Dinophyceae</taxon>
        <taxon>Prorocentrales</taxon>
        <taxon>Prorocentraceae</taxon>
        <taxon>Prorocentrum</taxon>
    </lineage>
</organism>
<dbReference type="SUPFAM" id="SSF56112">
    <property type="entry name" value="Protein kinase-like (PK-like)"/>
    <property type="match status" value="1"/>
</dbReference>
<comment type="caution">
    <text evidence="8">The sequence shown here is derived from an EMBL/GenBank/DDBJ whole genome shotgun (WGS) entry which is preliminary data.</text>
</comment>
<keyword evidence="4" id="KW-0418">Kinase</keyword>
<dbReference type="PANTHER" id="PTHR24353">
    <property type="entry name" value="CYCLIC NUCLEOTIDE-DEPENDENT PROTEIN KINASE"/>
    <property type="match status" value="1"/>
</dbReference>
<evidence type="ECO:0000259" key="7">
    <source>
        <dbReference type="PROSITE" id="PS50011"/>
    </source>
</evidence>
<gene>
    <name evidence="8" type="ORF">PCOR1329_LOCUS12676</name>
</gene>
<feature type="domain" description="Protein kinase" evidence="7">
    <location>
        <begin position="1"/>
        <end position="76"/>
    </location>
</feature>
<dbReference type="Proteomes" id="UP001189429">
    <property type="component" value="Unassembled WGS sequence"/>
</dbReference>
<dbReference type="PROSITE" id="PS50011">
    <property type="entry name" value="PROTEIN_KINASE_DOM"/>
    <property type="match status" value="1"/>
</dbReference>
<dbReference type="Pfam" id="PF00069">
    <property type="entry name" value="Pkinase"/>
    <property type="match status" value="1"/>
</dbReference>
<keyword evidence="9" id="KW-1185">Reference proteome</keyword>
<accession>A0ABN9QKW6</accession>
<protein>
    <recommendedName>
        <fullName evidence="7">Protein kinase domain-containing protein</fullName>
    </recommendedName>
</protein>
<evidence type="ECO:0000313" key="8">
    <source>
        <dbReference type="EMBL" id="CAK0806459.1"/>
    </source>
</evidence>
<keyword evidence="3" id="KW-0547">Nucleotide-binding</keyword>
<keyword evidence="1" id="KW-0723">Serine/threonine-protein kinase</keyword>
<dbReference type="PANTHER" id="PTHR24353:SF37">
    <property type="entry name" value="CAMP-DEPENDENT PROTEIN KINASE CATALYTIC SUBUNIT PRKX"/>
    <property type="match status" value="1"/>
</dbReference>
<keyword evidence="5" id="KW-0067">ATP-binding</keyword>
<dbReference type="Gene3D" id="1.10.510.10">
    <property type="entry name" value="Transferase(Phosphotransferase) domain 1"/>
    <property type="match status" value="1"/>
</dbReference>
<evidence type="ECO:0000256" key="5">
    <source>
        <dbReference type="ARBA" id="ARBA00022840"/>
    </source>
</evidence>
<feature type="region of interest" description="Disordered" evidence="6">
    <location>
        <begin position="93"/>
        <end position="126"/>
    </location>
</feature>
<reference evidence="8" key="1">
    <citation type="submission" date="2023-10" db="EMBL/GenBank/DDBJ databases">
        <authorList>
            <person name="Chen Y."/>
            <person name="Shah S."/>
            <person name="Dougan E. K."/>
            <person name="Thang M."/>
            <person name="Chan C."/>
        </authorList>
    </citation>
    <scope>NUCLEOTIDE SEQUENCE [LARGE SCALE GENOMIC DNA]</scope>
</reference>
<evidence type="ECO:0000256" key="4">
    <source>
        <dbReference type="ARBA" id="ARBA00022777"/>
    </source>
</evidence>
<evidence type="ECO:0000313" key="9">
    <source>
        <dbReference type="Proteomes" id="UP001189429"/>
    </source>
</evidence>
<feature type="non-terminal residue" evidence="8">
    <location>
        <position position="1"/>
    </location>
</feature>
<keyword evidence="2" id="KW-0808">Transferase</keyword>
<dbReference type="InterPro" id="IPR000719">
    <property type="entry name" value="Prot_kinase_dom"/>
</dbReference>
<feature type="compositionally biased region" description="Gly residues" evidence="6">
    <location>
        <begin position="270"/>
        <end position="279"/>
    </location>
</feature>
<feature type="region of interest" description="Disordered" evidence="6">
    <location>
        <begin position="258"/>
        <end position="291"/>
    </location>
</feature>
<evidence type="ECO:0000256" key="3">
    <source>
        <dbReference type="ARBA" id="ARBA00022741"/>
    </source>
</evidence>
<evidence type="ECO:0000256" key="1">
    <source>
        <dbReference type="ARBA" id="ARBA00022527"/>
    </source>
</evidence>
<evidence type="ECO:0000256" key="6">
    <source>
        <dbReference type="SAM" id="MobiDB-lite"/>
    </source>
</evidence>
<dbReference type="EMBL" id="CAUYUJ010003719">
    <property type="protein sequence ID" value="CAK0806459.1"/>
    <property type="molecule type" value="Genomic_DNA"/>
</dbReference>
<dbReference type="Gene3D" id="3.30.200.20">
    <property type="entry name" value="Phosphorylase Kinase, domain 1"/>
    <property type="match status" value="1"/>
</dbReference>
<sequence length="305" mass="34253">WTLGILIYEMICGQPPFCDEDPMGIYQKILAGKVYFPKYFDKNAKALVKKLLTADLSKRYGNLKDGPQDVLKHPWFASLNLAELEEYKVPAPYKPKMSSENDFSNYEETSRTPTTPRRPRSPLGPLHRLVRPQRRLAQRRPREAVKCRRIPIGATGLSATGRPVLGPLRCKVWAATPPRVHFAAGLGGWMFGWGGGWNHFERGGVGLRPRQPAAVRGRRGRAHCTETWLAAMPFCILFLSHAYRRPPVLWRAVPSSAAPARWPTDRGSEGRGGGRGGGAFSPCHLRPLRTDMSPRPVARRRLCRD</sequence>